<feature type="transmembrane region" description="Helical" evidence="1">
    <location>
        <begin position="264"/>
        <end position="289"/>
    </location>
</feature>
<feature type="transmembrane region" description="Helical" evidence="1">
    <location>
        <begin position="222"/>
        <end position="252"/>
    </location>
</feature>
<reference evidence="2 3" key="1">
    <citation type="submission" date="2016-10" db="EMBL/GenBank/DDBJ databases">
        <authorList>
            <person name="Varghese N."/>
            <person name="Submissions S."/>
        </authorList>
    </citation>
    <scope>NUCLEOTIDE SEQUENCE [LARGE SCALE GENOMIC DNA]</scope>
    <source>
        <strain evidence="2 3">CGMCC 1.6853</strain>
    </source>
</reference>
<feature type="transmembrane region" description="Helical" evidence="1">
    <location>
        <begin position="346"/>
        <end position="371"/>
    </location>
</feature>
<proteinExistence type="predicted"/>
<feature type="transmembrane region" description="Helical" evidence="1">
    <location>
        <begin position="406"/>
        <end position="422"/>
    </location>
</feature>
<keyword evidence="1" id="KW-1133">Transmembrane helix</keyword>
<feature type="transmembrane region" description="Helical" evidence="1">
    <location>
        <begin position="6"/>
        <end position="31"/>
    </location>
</feature>
<keyword evidence="1" id="KW-0812">Transmembrane</keyword>
<evidence type="ECO:0008006" key="4">
    <source>
        <dbReference type="Google" id="ProtNLM"/>
    </source>
</evidence>
<accession>A0A1G5BKN9</accession>
<organism evidence="2 3">
    <name type="scientific">Serratia nematodiphila</name>
    <dbReference type="NCBI Taxonomy" id="458197"/>
    <lineage>
        <taxon>Bacteria</taxon>
        <taxon>Pseudomonadati</taxon>
        <taxon>Pseudomonadota</taxon>
        <taxon>Gammaproteobacteria</taxon>
        <taxon>Enterobacterales</taxon>
        <taxon>Yersiniaceae</taxon>
        <taxon>Serratia</taxon>
    </lineage>
</organism>
<feature type="transmembrane region" description="Helical" evidence="1">
    <location>
        <begin position="67"/>
        <end position="91"/>
    </location>
</feature>
<keyword evidence="3" id="KW-1185">Reference proteome</keyword>
<gene>
    <name evidence="2" type="ORF">SAMN02927935_00444</name>
</gene>
<feature type="transmembrane region" description="Helical" evidence="1">
    <location>
        <begin position="195"/>
        <end position="215"/>
    </location>
</feature>
<sequence length="442" mass="49762">MNTSTSKIFIFFILTYLALASLNGLVTIFAYNTTRLILLYKDFFSIVFPLLMIFFFVANGYKAGRQFTTLMLTLLAICFFILSYILATLLFSKFDMTRIAIQFRVELFAISAILIAALASMFSTEEKKNIVSVFIKFYIIFCSINALATIAEFFSAELIFQVLGFNPGPMLTAFGKDNGLVLRTTDGYLRALGLLTTPFSLSEYLFFGLALASFVSVKRRALFTFLMIAGILCSTSKTAFVMMVIYVLYMIINRLVSNQRALRFITWITVVVSIVFFLSVTNTFIYEVFSSKENTYAENSIFLRILYIEQVLDSAYSIYFGSGYAVNGSGMVGVEDNTTAIPLDSLYIYLLSNYGFVGVLVFVFGAFLLLVSLYKKTSTVLPHGVYLYWLISLLTNFAYNNPFTNYPGYIFPIIITALLVSLKPEEYSDEEGSANPVYTKVS</sequence>
<feature type="transmembrane region" description="Helical" evidence="1">
    <location>
        <begin position="43"/>
        <end position="61"/>
    </location>
</feature>
<evidence type="ECO:0000313" key="3">
    <source>
        <dbReference type="Proteomes" id="UP000183031"/>
    </source>
</evidence>
<keyword evidence="1" id="KW-0472">Membrane</keyword>
<feature type="transmembrane region" description="Helical" evidence="1">
    <location>
        <begin position="103"/>
        <end position="124"/>
    </location>
</feature>
<feature type="transmembrane region" description="Helical" evidence="1">
    <location>
        <begin position="383"/>
        <end position="400"/>
    </location>
</feature>
<dbReference type="RefSeq" id="WP_060559043.1">
    <property type="nucleotide sequence ID" value="NZ_CBCSIN010000001.1"/>
</dbReference>
<comment type="caution">
    <text evidence="2">The sequence shown here is derived from an EMBL/GenBank/DDBJ whole genome shotgun (WGS) entry which is preliminary data.</text>
</comment>
<feature type="transmembrane region" description="Helical" evidence="1">
    <location>
        <begin position="130"/>
        <end position="151"/>
    </location>
</feature>
<name>A0A1G5BKN9_9GAMM</name>
<evidence type="ECO:0000313" key="2">
    <source>
        <dbReference type="EMBL" id="SCX90666.1"/>
    </source>
</evidence>
<evidence type="ECO:0000256" key="1">
    <source>
        <dbReference type="SAM" id="Phobius"/>
    </source>
</evidence>
<protein>
    <recommendedName>
        <fullName evidence="4">O-antigen polymerase</fullName>
    </recommendedName>
</protein>
<dbReference type="EMBL" id="FMUT01000002">
    <property type="protein sequence ID" value="SCX90666.1"/>
    <property type="molecule type" value="Genomic_DNA"/>
</dbReference>
<dbReference type="Proteomes" id="UP000183031">
    <property type="component" value="Unassembled WGS sequence"/>
</dbReference>